<dbReference type="Gene3D" id="2.70.9.20">
    <property type="entry name" value="Major capsid protein Vp54"/>
    <property type="match status" value="1"/>
</dbReference>
<dbReference type="Gene3D" id="2.70.9.10">
    <property type="entry name" value="Adenovirus Type 2 Hexon, domain 4"/>
    <property type="match status" value="1"/>
</dbReference>
<proteinExistence type="predicted"/>
<protein>
    <recommendedName>
        <fullName evidence="4">Major capsid protein N-terminal domain-containing protein</fullName>
    </recommendedName>
</protein>
<dbReference type="InterPro" id="IPR007542">
    <property type="entry name" value="MCP_C"/>
</dbReference>
<dbReference type="InterPro" id="IPR038519">
    <property type="entry name" value="MCP_C_sf"/>
</dbReference>
<dbReference type="GO" id="GO:0005198">
    <property type="term" value="F:structural molecule activity"/>
    <property type="evidence" value="ECO:0007669"/>
    <property type="project" value="InterPro"/>
</dbReference>
<dbReference type="InterPro" id="IPR016112">
    <property type="entry name" value="VP_dsDNA_II"/>
</dbReference>
<feature type="domain" description="Major capsid protein C-terminal" evidence="1">
    <location>
        <begin position="284"/>
        <end position="501"/>
    </location>
</feature>
<dbReference type="AlphaFoldDB" id="A0A6C0H3E2"/>
<feature type="domain" description="Major capsid protein N-terminal" evidence="2">
    <location>
        <begin position="35"/>
        <end position="277"/>
    </location>
</feature>
<dbReference type="Pfam" id="PF04451">
    <property type="entry name" value="Capsid_NCLDV"/>
    <property type="match status" value="1"/>
</dbReference>
<organism evidence="3">
    <name type="scientific">viral metagenome</name>
    <dbReference type="NCBI Taxonomy" id="1070528"/>
    <lineage>
        <taxon>unclassified sequences</taxon>
        <taxon>metagenomes</taxon>
        <taxon>organismal metagenomes</taxon>
    </lineage>
</organism>
<dbReference type="SUPFAM" id="SSF49749">
    <property type="entry name" value="Group II dsDNA viruses VP"/>
    <property type="match status" value="2"/>
</dbReference>
<evidence type="ECO:0000259" key="2">
    <source>
        <dbReference type="Pfam" id="PF16903"/>
    </source>
</evidence>
<evidence type="ECO:0000259" key="1">
    <source>
        <dbReference type="Pfam" id="PF04451"/>
    </source>
</evidence>
<reference evidence="3" key="1">
    <citation type="journal article" date="2020" name="Nature">
        <title>Giant virus diversity and host interactions through global metagenomics.</title>
        <authorList>
            <person name="Schulz F."/>
            <person name="Roux S."/>
            <person name="Paez-Espino D."/>
            <person name="Jungbluth S."/>
            <person name="Walsh D.A."/>
            <person name="Denef V.J."/>
            <person name="McMahon K.D."/>
            <person name="Konstantinidis K.T."/>
            <person name="Eloe-Fadrosh E.A."/>
            <person name="Kyrpides N.C."/>
            <person name="Woyke T."/>
        </authorList>
    </citation>
    <scope>NUCLEOTIDE SEQUENCE</scope>
    <source>
        <strain evidence="3">GVMAG-M-3300023179-62</strain>
    </source>
</reference>
<dbReference type="EMBL" id="MN739862">
    <property type="protein sequence ID" value="QHT75064.1"/>
    <property type="molecule type" value="Genomic_DNA"/>
</dbReference>
<accession>A0A6C0H3E2</accession>
<dbReference type="Pfam" id="PF16903">
    <property type="entry name" value="Capsid_N"/>
    <property type="match status" value="1"/>
</dbReference>
<evidence type="ECO:0000313" key="3">
    <source>
        <dbReference type="EMBL" id="QHT75064.1"/>
    </source>
</evidence>
<dbReference type="InterPro" id="IPR031654">
    <property type="entry name" value="Capsid_N"/>
</dbReference>
<evidence type="ECO:0008006" key="4">
    <source>
        <dbReference type="Google" id="ProtNLM"/>
    </source>
</evidence>
<name>A0A6C0H3E2_9ZZZZ</name>
<sequence>MSSISTSNVTSGFIDLATFDEIEKYLYGGHDATAYFVRETRKATWFTQVPVVLSRAAGSPGFGQEWSVAISRAGDYMLQTWLRLSTPAVKLNATNQITADGTTYRAAYGRLRWTRNFMHNIIRECSITFNDLIAARFDSYHLDFWAAFTVPESKRNGYNNMIGNVDELIQPHIPGDEIAPTTLNLPLPFFYSRDSGVALPTAALPYNEMRINFYFRDWEELLILQAESLPMGPGNGGTVTGNAPNVKTGETRVARVLASDLSGGAPVLGSTQVWANYAIVSNDERKRMACAPRDILIEQVQTAPKQTFVPTTNDSQSFDIRFSHAIKVLFFAVKNITHKAEHSIYHTASPRITLPATTAITYTNTDPAGTVNFSPAEITTDPIRETSLIYENTNRLAAMGSDYFSLVNPWYHAPAIPTDTGYHSYSYSLDFISLDPMGSTNYGKLTNVSIVPVASKYAVTVNGPQGDTAAVAKGTDFKQTFEFIVTAINNNIIRVSGGALGFPVL</sequence>